<accession>A0A9P7JIP9</accession>
<reference evidence="1" key="1">
    <citation type="journal article" date="2020" name="New Phytol.">
        <title>Comparative genomics reveals dynamic genome evolution in host specialist ectomycorrhizal fungi.</title>
        <authorList>
            <person name="Lofgren L.A."/>
            <person name="Nguyen N.H."/>
            <person name="Vilgalys R."/>
            <person name="Ruytinx J."/>
            <person name="Liao H.L."/>
            <person name="Branco S."/>
            <person name="Kuo A."/>
            <person name="LaButti K."/>
            <person name="Lipzen A."/>
            <person name="Andreopoulos W."/>
            <person name="Pangilinan J."/>
            <person name="Riley R."/>
            <person name="Hundley H."/>
            <person name="Na H."/>
            <person name="Barry K."/>
            <person name="Grigoriev I.V."/>
            <person name="Stajich J.E."/>
            <person name="Kennedy P.G."/>
        </authorList>
    </citation>
    <scope>NUCLEOTIDE SEQUENCE</scope>
    <source>
        <strain evidence="1">MN1</strain>
    </source>
</reference>
<dbReference type="EMBL" id="JABBWG010000002">
    <property type="protein sequence ID" value="KAG1825548.1"/>
    <property type="molecule type" value="Genomic_DNA"/>
</dbReference>
<sequence length="87" mass="9439">MVYSVAFGSIIYDGPRVAESLFDEHIPQPIKVSTLAADPNVTVISWIATQDMVFAHFAYSELAELASDEFSAGSARRTALFGNQNIA</sequence>
<dbReference type="InterPro" id="IPR019049">
    <property type="entry name" value="Nucleoporin_prot_Ndc1/Nup"/>
</dbReference>
<keyword evidence="2" id="KW-1185">Reference proteome</keyword>
<comment type="caution">
    <text evidence="1">The sequence shown here is derived from an EMBL/GenBank/DDBJ whole genome shotgun (WGS) entry which is preliminary data.</text>
</comment>
<dbReference type="AlphaFoldDB" id="A0A9P7JIP9"/>
<evidence type="ECO:0000313" key="2">
    <source>
        <dbReference type="Proteomes" id="UP000807769"/>
    </source>
</evidence>
<dbReference type="Pfam" id="PF09531">
    <property type="entry name" value="Ndc1_Nup"/>
    <property type="match status" value="1"/>
</dbReference>
<evidence type="ECO:0000313" key="1">
    <source>
        <dbReference type="EMBL" id="KAG1825548.1"/>
    </source>
</evidence>
<name>A0A9P7JIP9_9AGAM</name>
<proteinExistence type="predicted"/>
<protein>
    <submittedName>
        <fullName evidence="1">Uncharacterized protein</fullName>
    </submittedName>
</protein>
<dbReference type="RefSeq" id="XP_041198801.1">
    <property type="nucleotide sequence ID" value="XM_041342084.1"/>
</dbReference>
<organism evidence="1 2">
    <name type="scientific">Suillus subaureus</name>
    <dbReference type="NCBI Taxonomy" id="48587"/>
    <lineage>
        <taxon>Eukaryota</taxon>
        <taxon>Fungi</taxon>
        <taxon>Dikarya</taxon>
        <taxon>Basidiomycota</taxon>
        <taxon>Agaricomycotina</taxon>
        <taxon>Agaricomycetes</taxon>
        <taxon>Agaricomycetidae</taxon>
        <taxon>Boletales</taxon>
        <taxon>Suillineae</taxon>
        <taxon>Suillaceae</taxon>
        <taxon>Suillus</taxon>
    </lineage>
</organism>
<gene>
    <name evidence="1" type="ORF">BJ212DRAFT_1573065</name>
</gene>
<dbReference type="GeneID" id="64636100"/>
<dbReference type="Proteomes" id="UP000807769">
    <property type="component" value="Unassembled WGS sequence"/>
</dbReference>
<dbReference type="OrthoDB" id="67850at2759"/>